<accession>A0A0D0DRB7</accession>
<feature type="transmembrane region" description="Helical" evidence="1">
    <location>
        <begin position="5"/>
        <end position="22"/>
    </location>
</feature>
<evidence type="ECO:0000313" key="2">
    <source>
        <dbReference type="EMBL" id="KIK82210.1"/>
    </source>
</evidence>
<organism evidence="2 3">
    <name type="scientific">Paxillus rubicundulus Ve08.2h10</name>
    <dbReference type="NCBI Taxonomy" id="930991"/>
    <lineage>
        <taxon>Eukaryota</taxon>
        <taxon>Fungi</taxon>
        <taxon>Dikarya</taxon>
        <taxon>Basidiomycota</taxon>
        <taxon>Agaricomycotina</taxon>
        <taxon>Agaricomycetes</taxon>
        <taxon>Agaricomycetidae</taxon>
        <taxon>Boletales</taxon>
        <taxon>Paxilineae</taxon>
        <taxon>Paxillaceae</taxon>
        <taxon>Paxillus</taxon>
    </lineage>
</organism>
<reference evidence="3" key="2">
    <citation type="submission" date="2015-01" db="EMBL/GenBank/DDBJ databases">
        <title>Evolutionary Origins and Diversification of the Mycorrhizal Mutualists.</title>
        <authorList>
            <consortium name="DOE Joint Genome Institute"/>
            <consortium name="Mycorrhizal Genomics Consortium"/>
            <person name="Kohler A."/>
            <person name="Kuo A."/>
            <person name="Nagy L.G."/>
            <person name="Floudas D."/>
            <person name="Copeland A."/>
            <person name="Barry K.W."/>
            <person name="Cichocki N."/>
            <person name="Veneault-Fourrey C."/>
            <person name="LaButti K."/>
            <person name="Lindquist E.A."/>
            <person name="Lipzen A."/>
            <person name="Lundell T."/>
            <person name="Morin E."/>
            <person name="Murat C."/>
            <person name="Riley R."/>
            <person name="Ohm R."/>
            <person name="Sun H."/>
            <person name="Tunlid A."/>
            <person name="Henrissat B."/>
            <person name="Grigoriev I.V."/>
            <person name="Hibbett D.S."/>
            <person name="Martin F."/>
        </authorList>
    </citation>
    <scope>NUCLEOTIDE SEQUENCE [LARGE SCALE GENOMIC DNA]</scope>
    <source>
        <strain evidence="3">Ve08.2h10</strain>
    </source>
</reference>
<keyword evidence="1" id="KW-0812">Transmembrane</keyword>
<reference evidence="2 3" key="1">
    <citation type="submission" date="2014-04" db="EMBL/GenBank/DDBJ databases">
        <authorList>
            <consortium name="DOE Joint Genome Institute"/>
            <person name="Kuo A."/>
            <person name="Kohler A."/>
            <person name="Jargeat P."/>
            <person name="Nagy L.G."/>
            <person name="Floudas D."/>
            <person name="Copeland A."/>
            <person name="Barry K.W."/>
            <person name="Cichocki N."/>
            <person name="Veneault-Fourrey C."/>
            <person name="LaButti K."/>
            <person name="Lindquist E.A."/>
            <person name="Lipzen A."/>
            <person name="Lundell T."/>
            <person name="Morin E."/>
            <person name="Murat C."/>
            <person name="Sun H."/>
            <person name="Tunlid A."/>
            <person name="Henrissat B."/>
            <person name="Grigoriev I.V."/>
            <person name="Hibbett D.S."/>
            <person name="Martin F."/>
            <person name="Nordberg H.P."/>
            <person name="Cantor M.N."/>
            <person name="Hua S.X."/>
        </authorList>
    </citation>
    <scope>NUCLEOTIDE SEQUENCE [LARGE SCALE GENOMIC DNA]</scope>
    <source>
        <strain evidence="2 3">Ve08.2h10</strain>
    </source>
</reference>
<keyword evidence="1" id="KW-1133">Transmembrane helix</keyword>
<dbReference type="HOGENOM" id="CLU_3069392_0_0_1"/>
<protein>
    <submittedName>
        <fullName evidence="2">Unplaced genomic scaffold scaffold_839, whole genome shotgun sequence</fullName>
    </submittedName>
</protein>
<dbReference type="EMBL" id="KN825661">
    <property type="protein sequence ID" value="KIK82210.1"/>
    <property type="molecule type" value="Genomic_DNA"/>
</dbReference>
<sequence length="53" mass="6425">MHTRLYLSIFVFIRAFLTWFVSRFQSVPGYVLGSRKPIYFISRTVNTVYRIFE</sequence>
<keyword evidence="3" id="KW-1185">Reference proteome</keyword>
<keyword evidence="1" id="KW-0472">Membrane</keyword>
<dbReference type="Proteomes" id="UP000054538">
    <property type="component" value="Unassembled WGS sequence"/>
</dbReference>
<evidence type="ECO:0000313" key="3">
    <source>
        <dbReference type="Proteomes" id="UP000054538"/>
    </source>
</evidence>
<dbReference type="InParanoid" id="A0A0D0DRB7"/>
<proteinExistence type="predicted"/>
<evidence type="ECO:0000256" key="1">
    <source>
        <dbReference type="SAM" id="Phobius"/>
    </source>
</evidence>
<name>A0A0D0DRB7_9AGAM</name>
<dbReference type="AlphaFoldDB" id="A0A0D0DRB7"/>
<gene>
    <name evidence="2" type="ORF">PAXRUDRAFT_724813</name>
</gene>